<dbReference type="InterPro" id="IPR050707">
    <property type="entry name" value="HTH_MetabolicPath_Reg"/>
</dbReference>
<dbReference type="InterPro" id="IPR036390">
    <property type="entry name" value="WH_DNA-bd_sf"/>
</dbReference>
<organism evidence="6 7">
    <name type="scientific">Nocardioides albertanoniae</name>
    <dbReference type="NCBI Taxonomy" id="1175486"/>
    <lineage>
        <taxon>Bacteria</taxon>
        <taxon>Bacillati</taxon>
        <taxon>Actinomycetota</taxon>
        <taxon>Actinomycetes</taxon>
        <taxon>Propionibacteriales</taxon>
        <taxon>Nocardioidaceae</taxon>
        <taxon>Nocardioides</taxon>
    </lineage>
</organism>
<dbReference type="Pfam" id="PF01614">
    <property type="entry name" value="IclR_C"/>
    <property type="match status" value="1"/>
</dbReference>
<feature type="domain" description="HTH iclR-type" evidence="4">
    <location>
        <begin position="17"/>
        <end position="79"/>
    </location>
</feature>
<keyword evidence="7" id="KW-1185">Reference proteome</keyword>
<dbReference type="InterPro" id="IPR014757">
    <property type="entry name" value="Tscrpt_reg_IclR_C"/>
</dbReference>
<comment type="caution">
    <text evidence="6">The sequence shown here is derived from an EMBL/GenBank/DDBJ whole genome shotgun (WGS) entry which is preliminary data.</text>
</comment>
<dbReference type="SUPFAM" id="SSF46785">
    <property type="entry name" value="Winged helix' DNA-binding domain"/>
    <property type="match status" value="1"/>
</dbReference>
<keyword evidence="1" id="KW-0805">Transcription regulation</keyword>
<dbReference type="Proteomes" id="UP000320209">
    <property type="component" value="Unassembled WGS sequence"/>
</dbReference>
<dbReference type="InterPro" id="IPR005471">
    <property type="entry name" value="Tscrpt_reg_IclR_N"/>
</dbReference>
<evidence type="ECO:0000259" key="4">
    <source>
        <dbReference type="PROSITE" id="PS51077"/>
    </source>
</evidence>
<protein>
    <submittedName>
        <fullName evidence="6">IclR family transcriptional regulator</fullName>
    </submittedName>
</protein>
<sequence length="260" mass="28373">MHNEQPDLPKSGRDQDIQAVTRTAQILGLFSPERPELSVADATELLGLNRTTVHRYFSSMIRSGLLERIEQSASVRPGRSLLQLGAFALGQRRILLHAPTYLRELAREVEVSTVLSLWGSSGPVISLVEEDANHATLVTVRVGTQLSLTSSQAKVFLAFLPDQLAAERLTGALPEQQRNEVREQIQTVREVGISSDVSHRGICIIAAPVFDERGLCAAVAAIGTERMLPDSLDSRQALAVKTTCQRLTKEMGGTWPSEVA</sequence>
<dbReference type="InterPro" id="IPR029016">
    <property type="entry name" value="GAF-like_dom_sf"/>
</dbReference>
<evidence type="ECO:0000256" key="1">
    <source>
        <dbReference type="ARBA" id="ARBA00023015"/>
    </source>
</evidence>
<keyword evidence="2" id="KW-0238">DNA-binding</keyword>
<dbReference type="Pfam" id="PF09339">
    <property type="entry name" value="HTH_IclR"/>
    <property type="match status" value="1"/>
</dbReference>
<feature type="domain" description="IclR-ED" evidence="5">
    <location>
        <begin position="80"/>
        <end position="253"/>
    </location>
</feature>
<gene>
    <name evidence="6" type="ORF">FB381_3331</name>
</gene>
<evidence type="ECO:0000313" key="6">
    <source>
        <dbReference type="EMBL" id="TQL69426.1"/>
    </source>
</evidence>
<keyword evidence="3" id="KW-0804">Transcription</keyword>
<dbReference type="EMBL" id="VFOV01000001">
    <property type="protein sequence ID" value="TQL69426.1"/>
    <property type="molecule type" value="Genomic_DNA"/>
</dbReference>
<proteinExistence type="predicted"/>
<accession>A0A543AAD5</accession>
<evidence type="ECO:0000256" key="3">
    <source>
        <dbReference type="ARBA" id="ARBA00023163"/>
    </source>
</evidence>
<dbReference type="SUPFAM" id="SSF55781">
    <property type="entry name" value="GAF domain-like"/>
    <property type="match status" value="1"/>
</dbReference>
<evidence type="ECO:0000313" key="7">
    <source>
        <dbReference type="Proteomes" id="UP000320209"/>
    </source>
</evidence>
<dbReference type="GO" id="GO:0045892">
    <property type="term" value="P:negative regulation of DNA-templated transcription"/>
    <property type="evidence" value="ECO:0007669"/>
    <property type="project" value="TreeGrafter"/>
</dbReference>
<dbReference type="PANTHER" id="PTHR30136:SF8">
    <property type="entry name" value="TRANSCRIPTIONAL REGULATORY PROTEIN"/>
    <property type="match status" value="1"/>
</dbReference>
<dbReference type="AlphaFoldDB" id="A0A543AAD5"/>
<dbReference type="SMART" id="SM00346">
    <property type="entry name" value="HTH_ICLR"/>
    <property type="match status" value="1"/>
</dbReference>
<dbReference type="PROSITE" id="PS51078">
    <property type="entry name" value="ICLR_ED"/>
    <property type="match status" value="1"/>
</dbReference>
<dbReference type="Gene3D" id="1.10.10.10">
    <property type="entry name" value="Winged helix-like DNA-binding domain superfamily/Winged helix DNA-binding domain"/>
    <property type="match status" value="1"/>
</dbReference>
<dbReference type="PANTHER" id="PTHR30136">
    <property type="entry name" value="HELIX-TURN-HELIX TRANSCRIPTIONAL REGULATOR, ICLR FAMILY"/>
    <property type="match status" value="1"/>
</dbReference>
<dbReference type="Gene3D" id="3.30.450.40">
    <property type="match status" value="1"/>
</dbReference>
<dbReference type="GO" id="GO:0003677">
    <property type="term" value="F:DNA binding"/>
    <property type="evidence" value="ECO:0007669"/>
    <property type="project" value="UniProtKB-KW"/>
</dbReference>
<evidence type="ECO:0000259" key="5">
    <source>
        <dbReference type="PROSITE" id="PS51078"/>
    </source>
</evidence>
<dbReference type="InterPro" id="IPR036388">
    <property type="entry name" value="WH-like_DNA-bd_sf"/>
</dbReference>
<evidence type="ECO:0000256" key="2">
    <source>
        <dbReference type="ARBA" id="ARBA00023125"/>
    </source>
</evidence>
<dbReference type="PROSITE" id="PS51077">
    <property type="entry name" value="HTH_ICLR"/>
    <property type="match status" value="1"/>
</dbReference>
<name>A0A543AAD5_9ACTN</name>
<reference evidence="6 7" key="1">
    <citation type="submission" date="2019-06" db="EMBL/GenBank/DDBJ databases">
        <title>Sequencing the genomes of 1000 actinobacteria strains.</title>
        <authorList>
            <person name="Klenk H.-P."/>
        </authorList>
    </citation>
    <scope>NUCLEOTIDE SEQUENCE [LARGE SCALE GENOMIC DNA]</scope>
    <source>
        <strain evidence="6 7">DSM 25218</strain>
    </source>
</reference>
<dbReference type="GO" id="GO:0003700">
    <property type="term" value="F:DNA-binding transcription factor activity"/>
    <property type="evidence" value="ECO:0007669"/>
    <property type="project" value="TreeGrafter"/>
</dbReference>
<dbReference type="RefSeq" id="WP_170225189.1">
    <property type="nucleotide sequence ID" value="NZ_VFOV01000001.1"/>
</dbReference>